<keyword evidence="2" id="KW-1185">Reference proteome</keyword>
<proteinExistence type="predicted"/>
<sequence length="247" mass="27615">SQTVSVAQNDVEVQLLFEEEGHDDAGIISMYLTEEPGALMTTGLDRRVRTWSTQLERLGTLMQSQDRHFKFPFDPQAAQEARLREAAELVELVERPAERLRLPPISSSRSAHDMLLSLSSGKTKPGKKKDAESAWRVTAEQVMQAPDNVEEDDFRTLFEQMERGSMNGGYPPFEGKERLVKVSQSLQAKQMVHRQTSLSKEEASAAERLADAMAALGGDDYGTYAAMAKSLRPRLWNDRAALDEDLS</sequence>
<protein>
    <submittedName>
        <fullName evidence="1">Uncharacterized protein</fullName>
    </submittedName>
</protein>
<evidence type="ECO:0000313" key="2">
    <source>
        <dbReference type="Proteomes" id="UP001642464"/>
    </source>
</evidence>
<reference evidence="1 2" key="1">
    <citation type="submission" date="2024-02" db="EMBL/GenBank/DDBJ databases">
        <authorList>
            <person name="Chen Y."/>
            <person name="Shah S."/>
            <person name="Dougan E. K."/>
            <person name="Thang M."/>
            <person name="Chan C."/>
        </authorList>
    </citation>
    <scope>NUCLEOTIDE SEQUENCE [LARGE SCALE GENOMIC DNA]</scope>
</reference>
<evidence type="ECO:0000313" key="1">
    <source>
        <dbReference type="EMBL" id="CAK8995537.1"/>
    </source>
</evidence>
<accession>A0ABP0I0N7</accession>
<organism evidence="1 2">
    <name type="scientific">Durusdinium trenchii</name>
    <dbReference type="NCBI Taxonomy" id="1381693"/>
    <lineage>
        <taxon>Eukaryota</taxon>
        <taxon>Sar</taxon>
        <taxon>Alveolata</taxon>
        <taxon>Dinophyceae</taxon>
        <taxon>Suessiales</taxon>
        <taxon>Symbiodiniaceae</taxon>
        <taxon>Durusdinium</taxon>
    </lineage>
</organism>
<feature type="non-terminal residue" evidence="1">
    <location>
        <position position="1"/>
    </location>
</feature>
<name>A0ABP0I0N7_9DINO</name>
<gene>
    <name evidence="1" type="ORF">SCF082_LOCUS4402</name>
</gene>
<dbReference type="EMBL" id="CAXAMM010002270">
    <property type="protein sequence ID" value="CAK8995537.1"/>
    <property type="molecule type" value="Genomic_DNA"/>
</dbReference>
<dbReference type="Proteomes" id="UP001642464">
    <property type="component" value="Unassembled WGS sequence"/>
</dbReference>
<comment type="caution">
    <text evidence="1">The sequence shown here is derived from an EMBL/GenBank/DDBJ whole genome shotgun (WGS) entry which is preliminary data.</text>
</comment>